<dbReference type="EMBL" id="CM056742">
    <property type="protein sequence ID" value="KAJ8680872.1"/>
    <property type="molecule type" value="Genomic_DNA"/>
</dbReference>
<gene>
    <name evidence="1" type="ORF">QAD02_016659</name>
</gene>
<accession>A0ACC2PC34</accession>
<keyword evidence="2" id="KW-1185">Reference proteome</keyword>
<name>A0ACC2PC34_9HYME</name>
<sequence length="182" mass="20818">MNNLIKKSLGLSSKLEITVRNVQTNASLLEEGNEVRNRNPRNLELMRIAKKPAGYHLEKPGKDHWNRLVINRTKRHVFAEIHHFKHGPVITATTEEWALKKQLYKSCDVAAYKNVGRLLAQRALESGITAVYCDIDPSASQKKTALLDALKENGLELTEPPQYRHANPWDSFRDVKPWTVQE</sequence>
<evidence type="ECO:0000313" key="2">
    <source>
        <dbReference type="Proteomes" id="UP001239111"/>
    </source>
</evidence>
<evidence type="ECO:0000313" key="1">
    <source>
        <dbReference type="EMBL" id="KAJ8680872.1"/>
    </source>
</evidence>
<proteinExistence type="predicted"/>
<dbReference type="Proteomes" id="UP001239111">
    <property type="component" value="Chromosome 2"/>
</dbReference>
<reference evidence="1" key="1">
    <citation type="submission" date="2023-04" db="EMBL/GenBank/DDBJ databases">
        <title>A chromosome-level genome assembly of the parasitoid wasp Eretmocerus hayati.</title>
        <authorList>
            <person name="Zhong Y."/>
            <person name="Liu S."/>
            <person name="Liu Y."/>
        </authorList>
    </citation>
    <scope>NUCLEOTIDE SEQUENCE</scope>
    <source>
        <strain evidence="1">ZJU_SS_LIU_2023</strain>
    </source>
</reference>
<organism evidence="1 2">
    <name type="scientific">Eretmocerus hayati</name>
    <dbReference type="NCBI Taxonomy" id="131215"/>
    <lineage>
        <taxon>Eukaryota</taxon>
        <taxon>Metazoa</taxon>
        <taxon>Ecdysozoa</taxon>
        <taxon>Arthropoda</taxon>
        <taxon>Hexapoda</taxon>
        <taxon>Insecta</taxon>
        <taxon>Pterygota</taxon>
        <taxon>Neoptera</taxon>
        <taxon>Endopterygota</taxon>
        <taxon>Hymenoptera</taxon>
        <taxon>Apocrita</taxon>
        <taxon>Proctotrupomorpha</taxon>
        <taxon>Chalcidoidea</taxon>
        <taxon>Aphelinidae</taxon>
        <taxon>Aphelininae</taxon>
        <taxon>Eretmocerus</taxon>
    </lineage>
</organism>
<protein>
    <submittedName>
        <fullName evidence="1">Uncharacterized protein</fullName>
    </submittedName>
</protein>
<comment type="caution">
    <text evidence="1">The sequence shown here is derived from an EMBL/GenBank/DDBJ whole genome shotgun (WGS) entry which is preliminary data.</text>
</comment>